<feature type="transmembrane region" description="Helical" evidence="6">
    <location>
        <begin position="20"/>
        <end position="40"/>
    </location>
</feature>
<evidence type="ECO:0000256" key="3">
    <source>
        <dbReference type="ARBA" id="ARBA00022692"/>
    </source>
</evidence>
<keyword evidence="9" id="KW-1185">Reference proteome</keyword>
<feature type="transmembrane region" description="Helical" evidence="6">
    <location>
        <begin position="142"/>
        <end position="164"/>
    </location>
</feature>
<dbReference type="EMBL" id="SMFV01000001">
    <property type="protein sequence ID" value="TCK06504.1"/>
    <property type="molecule type" value="Genomic_DNA"/>
</dbReference>
<gene>
    <name evidence="8" type="ORF">CLV27_0305</name>
</gene>
<dbReference type="Pfam" id="PF03772">
    <property type="entry name" value="Competence"/>
    <property type="match status" value="1"/>
</dbReference>
<feature type="transmembrane region" description="Helical" evidence="6">
    <location>
        <begin position="215"/>
        <end position="248"/>
    </location>
</feature>
<dbReference type="InterPro" id="IPR052159">
    <property type="entry name" value="Competence_DNA_uptake"/>
</dbReference>
<feature type="transmembrane region" description="Helical" evidence="6">
    <location>
        <begin position="260"/>
        <end position="279"/>
    </location>
</feature>
<reference evidence="8 9" key="1">
    <citation type="submission" date="2019-03" db="EMBL/GenBank/DDBJ databases">
        <title>Genomic Encyclopedia of Archaeal and Bacterial Type Strains, Phase II (KMG-II): from individual species to whole genera.</title>
        <authorList>
            <person name="Goeker M."/>
        </authorList>
    </citation>
    <scope>NUCLEOTIDE SEQUENCE [LARGE SCALE GENOMIC DNA]</scope>
    <source>
        <strain evidence="8 9">DSM 24425</strain>
    </source>
</reference>
<accession>A0A4R1GE89</accession>
<evidence type="ECO:0000256" key="4">
    <source>
        <dbReference type="ARBA" id="ARBA00022989"/>
    </source>
</evidence>
<proteinExistence type="predicted"/>
<evidence type="ECO:0000256" key="2">
    <source>
        <dbReference type="ARBA" id="ARBA00022475"/>
    </source>
</evidence>
<comment type="subcellular location">
    <subcellularLocation>
        <location evidence="1">Cell membrane</location>
        <topology evidence="1">Multi-pass membrane protein</topology>
    </subcellularLocation>
</comment>
<evidence type="ECO:0000256" key="1">
    <source>
        <dbReference type="ARBA" id="ARBA00004651"/>
    </source>
</evidence>
<dbReference type="InterPro" id="IPR004477">
    <property type="entry name" value="ComEC_N"/>
</dbReference>
<comment type="caution">
    <text evidence="8">The sequence shown here is derived from an EMBL/GenBank/DDBJ whole genome shotgun (WGS) entry which is preliminary data.</text>
</comment>
<dbReference type="PANTHER" id="PTHR30619:SF1">
    <property type="entry name" value="RECOMBINATION PROTEIN 2"/>
    <property type="match status" value="1"/>
</dbReference>
<dbReference type="AlphaFoldDB" id="A0A4R1GE89"/>
<sequence>MSVFILFVHYAARFRARELVPGILLVLFFLAFFSLFRPIASPDRVVWISERSENLKLALLENGKRVRLRDDVKIGDIVDGSGHLLTEGNRLYRFLPNLRHSLYRKVEENVDYPISTVVGAVTLGVRYELPYAVKGYFLLSGLYPFLAISGLHVGIVIGALAGLLKLLKVKRPLTKATLSILPLMPLTGLPPSAVRAYLFMLFISLGIENYRKVSPLYLLSVVFLVAVITSGISLSAVLSFSAVAGILLLSSSGGSRITKLLKVSIAPFLFTLPVVLYTFGTVNFLSPINSIIAGFLFSPFLILSFLSEVTLFKLDFLVRALEFAGFYFLKVSQFLFNLTKSFVFYFKVPFWLSGVCMVLMLTLILAGRRNLLLVPPVLLLAYALFTSSTIEGKKIEIEGWRLNSFRFISTEGRVLRNCQIYSSYVLPVTRKFLPENELIDKRAIIHPSKQSER</sequence>
<feature type="transmembrane region" description="Helical" evidence="6">
    <location>
        <begin position="371"/>
        <end position="390"/>
    </location>
</feature>
<feature type="transmembrane region" description="Helical" evidence="6">
    <location>
        <begin position="342"/>
        <end position="364"/>
    </location>
</feature>
<protein>
    <submittedName>
        <fullName evidence="8">Competence protein ComEC</fullName>
    </submittedName>
</protein>
<dbReference type="PANTHER" id="PTHR30619">
    <property type="entry name" value="DNA INTERNALIZATION/COMPETENCE PROTEIN COMEC/REC2"/>
    <property type="match status" value="1"/>
</dbReference>
<keyword evidence="2" id="KW-1003">Cell membrane</keyword>
<dbReference type="NCBIfam" id="TIGR00360">
    <property type="entry name" value="ComEC_N-term"/>
    <property type="match status" value="1"/>
</dbReference>
<evidence type="ECO:0000259" key="7">
    <source>
        <dbReference type="Pfam" id="PF03772"/>
    </source>
</evidence>
<name>A0A4R1GE89_9BACT</name>
<keyword evidence="3 6" id="KW-0812">Transmembrane</keyword>
<feature type="transmembrane region" description="Helical" evidence="6">
    <location>
        <begin position="291"/>
        <end position="309"/>
    </location>
</feature>
<dbReference type="Proteomes" id="UP000295777">
    <property type="component" value="Unassembled WGS sequence"/>
</dbReference>
<evidence type="ECO:0000256" key="6">
    <source>
        <dbReference type="SAM" id="Phobius"/>
    </source>
</evidence>
<evidence type="ECO:0000256" key="5">
    <source>
        <dbReference type="ARBA" id="ARBA00023136"/>
    </source>
</evidence>
<keyword evidence="4 6" id="KW-1133">Transmembrane helix</keyword>
<keyword evidence="5 6" id="KW-0472">Membrane</keyword>
<dbReference type="GO" id="GO:0005886">
    <property type="term" value="C:plasma membrane"/>
    <property type="evidence" value="ECO:0007669"/>
    <property type="project" value="UniProtKB-SubCell"/>
</dbReference>
<evidence type="ECO:0000313" key="8">
    <source>
        <dbReference type="EMBL" id="TCK06504.1"/>
    </source>
</evidence>
<feature type="domain" description="ComEC/Rec2-related protein" evidence="7">
    <location>
        <begin position="122"/>
        <end position="366"/>
    </location>
</feature>
<evidence type="ECO:0000313" key="9">
    <source>
        <dbReference type="Proteomes" id="UP000295777"/>
    </source>
</evidence>
<dbReference type="OrthoDB" id="12338at2"/>
<organism evidence="8 9">
    <name type="scientific">Phorcysia thermohydrogeniphila</name>
    <dbReference type="NCBI Taxonomy" id="936138"/>
    <lineage>
        <taxon>Bacteria</taxon>
        <taxon>Pseudomonadati</taxon>
        <taxon>Aquificota</taxon>
        <taxon>Aquificia</taxon>
        <taxon>Desulfurobacteriales</taxon>
        <taxon>Desulfurobacteriaceae</taxon>
        <taxon>Phorcysia</taxon>
    </lineage>
</organism>